<feature type="compositionally biased region" description="Low complexity" evidence="1">
    <location>
        <begin position="83"/>
        <end position="93"/>
    </location>
</feature>
<accession>F0YHC4</accession>
<evidence type="ECO:0000256" key="1">
    <source>
        <dbReference type="SAM" id="MobiDB-lite"/>
    </source>
</evidence>
<dbReference type="RefSeq" id="XP_009039882.1">
    <property type="nucleotide sequence ID" value="XM_009041634.1"/>
</dbReference>
<dbReference type="AlphaFoldDB" id="F0YHC4"/>
<feature type="compositionally biased region" description="Polar residues" evidence="1">
    <location>
        <begin position="65"/>
        <end position="76"/>
    </location>
</feature>
<dbReference type="KEGG" id="aaf:AURANDRAFT_66382"/>
<reference evidence="2 3" key="1">
    <citation type="journal article" date="2011" name="Proc. Natl. Acad. Sci. U.S.A.">
        <title>Niche of harmful alga Aureococcus anophagefferens revealed through ecogenomics.</title>
        <authorList>
            <person name="Gobler C.J."/>
            <person name="Berry D.L."/>
            <person name="Dyhrman S.T."/>
            <person name="Wilhelm S.W."/>
            <person name="Salamov A."/>
            <person name="Lobanov A.V."/>
            <person name="Zhang Y."/>
            <person name="Collier J.L."/>
            <person name="Wurch L.L."/>
            <person name="Kustka A.B."/>
            <person name="Dill B.D."/>
            <person name="Shah M."/>
            <person name="VerBerkmoes N.C."/>
            <person name="Kuo A."/>
            <person name="Terry A."/>
            <person name="Pangilinan J."/>
            <person name="Lindquist E.A."/>
            <person name="Lucas S."/>
            <person name="Paulsen I.T."/>
            <person name="Hattenrath-Lehmann T.K."/>
            <person name="Talmage S.C."/>
            <person name="Walker E.A."/>
            <person name="Koch F."/>
            <person name="Burson A.M."/>
            <person name="Marcoval M.A."/>
            <person name="Tang Y.Z."/>
            <person name="Lecleir G.R."/>
            <person name="Coyne K.J."/>
            <person name="Berg G.M."/>
            <person name="Bertrand E.M."/>
            <person name="Saito M.A."/>
            <person name="Gladyshev V.N."/>
            <person name="Grigoriev I.V."/>
        </authorList>
    </citation>
    <scope>NUCLEOTIDE SEQUENCE [LARGE SCALE GENOMIC DNA]</scope>
    <source>
        <strain evidence="3">CCMP 1984</strain>
    </source>
</reference>
<sequence length="273" mass="29243">MAWFQGEMTKSSRAARWTENSFPALALCRKPDGTRIALPGANGTRARTHGESIGAKAGAIGPPLNDSTPLRFNQVNPKRKDSQSNLSSNCEDSSSWYRKKSKYDCDYMAKKPEKCSKKGEGKVKGDAACPVACGTCDASAPVPSPTGGVEGPCEDSSSWYWKKSKYDCDYMAKKPEKCSKKGEGKVKGDAACPVACGTCDASAPVPSPTGGVEGPCEDSSSWYWKKSKYDCDYMAKKPEKCSKKGEGKVKGDAACPVACGICSTEHRRVLRGN</sequence>
<protein>
    <submittedName>
        <fullName evidence="2">Uncharacterized protein</fullName>
    </submittedName>
</protein>
<dbReference type="GeneID" id="20225774"/>
<evidence type="ECO:0000313" key="2">
    <source>
        <dbReference type="EMBL" id="EGB05500.1"/>
    </source>
</evidence>
<gene>
    <name evidence="2" type="ORF">AURANDRAFT_66382</name>
</gene>
<dbReference type="Proteomes" id="UP000002729">
    <property type="component" value="Unassembled WGS sequence"/>
</dbReference>
<organism evidence="3">
    <name type="scientific">Aureococcus anophagefferens</name>
    <name type="common">Harmful bloom alga</name>
    <dbReference type="NCBI Taxonomy" id="44056"/>
    <lineage>
        <taxon>Eukaryota</taxon>
        <taxon>Sar</taxon>
        <taxon>Stramenopiles</taxon>
        <taxon>Ochrophyta</taxon>
        <taxon>Pelagophyceae</taxon>
        <taxon>Pelagomonadales</taxon>
        <taxon>Pelagomonadaceae</taxon>
        <taxon>Aureococcus</taxon>
    </lineage>
</organism>
<dbReference type="EMBL" id="GL833141">
    <property type="protein sequence ID" value="EGB05500.1"/>
    <property type="molecule type" value="Genomic_DNA"/>
</dbReference>
<name>F0YHC4_AURAN</name>
<proteinExistence type="predicted"/>
<feature type="region of interest" description="Disordered" evidence="1">
    <location>
        <begin position="38"/>
        <end position="93"/>
    </location>
</feature>
<dbReference type="InParanoid" id="F0YHC4"/>
<keyword evidence="3" id="KW-1185">Reference proteome</keyword>
<evidence type="ECO:0000313" key="3">
    <source>
        <dbReference type="Proteomes" id="UP000002729"/>
    </source>
</evidence>